<dbReference type="Gene3D" id="3.30.1180.10">
    <property type="match status" value="1"/>
</dbReference>
<evidence type="ECO:0000313" key="4">
    <source>
        <dbReference type="Proteomes" id="UP001314681"/>
    </source>
</evidence>
<proteinExistence type="predicted"/>
<protein>
    <submittedName>
        <fullName evidence="3">DegV family protein</fullName>
    </submittedName>
</protein>
<dbReference type="PANTHER" id="PTHR33434">
    <property type="entry name" value="DEGV DOMAIN-CONTAINING PROTEIN DR_1986-RELATED"/>
    <property type="match status" value="1"/>
</dbReference>
<dbReference type="InterPro" id="IPR043168">
    <property type="entry name" value="DegV_C"/>
</dbReference>
<organism evidence="3 4">
    <name type="scientific">Diplocloster modestus</name>
    <dbReference type="NCBI Taxonomy" id="2850322"/>
    <lineage>
        <taxon>Bacteria</taxon>
        <taxon>Bacillati</taxon>
        <taxon>Bacillota</taxon>
        <taxon>Clostridia</taxon>
        <taxon>Lachnospirales</taxon>
        <taxon>Lachnospiraceae</taxon>
        <taxon>Diplocloster</taxon>
    </lineage>
</organism>
<evidence type="ECO:0000313" key="3">
    <source>
        <dbReference type="EMBL" id="MBU9727680.1"/>
    </source>
</evidence>
<reference evidence="3 4" key="1">
    <citation type="submission" date="2021-06" db="EMBL/GenBank/DDBJ databases">
        <title>Description of novel taxa of the family Lachnospiraceae.</title>
        <authorList>
            <person name="Chaplin A.V."/>
            <person name="Sokolova S.R."/>
            <person name="Pikina A.P."/>
            <person name="Korzhanova M."/>
            <person name="Belova V."/>
            <person name="Korostin D."/>
            <person name="Efimov B.A."/>
        </authorList>
    </citation>
    <scope>NUCLEOTIDE SEQUENCE [LARGE SCALE GENOMIC DNA]</scope>
    <source>
        <strain evidence="3 4">ASD4241</strain>
    </source>
</reference>
<name>A0ABS6KB01_9FIRM</name>
<dbReference type="PROSITE" id="PS51482">
    <property type="entry name" value="DEGV"/>
    <property type="match status" value="1"/>
</dbReference>
<keyword evidence="4" id="KW-1185">Reference proteome</keyword>
<sequence>MALKIITDSAADLPDSVKEKYHLHVIPTPVTINGTDYFDGETVFPKEFYEKQRAGADISTYHINSHMFEEHFRPFAKEGDQVIYICFSTGLAGTMNAALLARKQLLEEFPEFDLTILDSKCAALGFGLLVYYALRMQECGAGQEEIIQAVEYHKSHMKHIFTVATLEYLYKGGRLSRTGKMAGDILNIRPILEVTEEGSLKAVEKVRGRNHSLTRCVERAAEKNPDLKNQIVGICHGDDYESLEKVKKMLEIKCGCTRFMESYVGCAIGAHTGTGIIGIVFLDETSPYLTKYKVMPEV</sequence>
<dbReference type="Pfam" id="PF02645">
    <property type="entry name" value="DegV"/>
    <property type="match status" value="1"/>
</dbReference>
<gene>
    <name evidence="3" type="ORF">KTH90_16850</name>
</gene>
<evidence type="ECO:0000256" key="2">
    <source>
        <dbReference type="ARBA" id="ARBA00023121"/>
    </source>
</evidence>
<comment type="function">
    <text evidence="1">May bind long-chain fatty acids, such as palmitate, and may play a role in lipid transport or fatty acid metabolism.</text>
</comment>
<dbReference type="Gene3D" id="3.40.50.10440">
    <property type="entry name" value="Dihydroxyacetone kinase, domain 1"/>
    <property type="match status" value="1"/>
</dbReference>
<dbReference type="Gene3D" id="2.20.28.50">
    <property type="entry name" value="degv family protein"/>
    <property type="match status" value="1"/>
</dbReference>
<dbReference type="Proteomes" id="UP001314681">
    <property type="component" value="Unassembled WGS sequence"/>
</dbReference>
<keyword evidence="2" id="KW-0446">Lipid-binding</keyword>
<accession>A0ABS6KB01</accession>
<comment type="caution">
    <text evidence="3">The sequence shown here is derived from an EMBL/GenBank/DDBJ whole genome shotgun (WGS) entry which is preliminary data.</text>
</comment>
<dbReference type="NCBIfam" id="TIGR00762">
    <property type="entry name" value="DegV"/>
    <property type="match status" value="1"/>
</dbReference>
<dbReference type="SUPFAM" id="SSF82549">
    <property type="entry name" value="DAK1/DegV-like"/>
    <property type="match status" value="1"/>
</dbReference>
<evidence type="ECO:0000256" key="1">
    <source>
        <dbReference type="ARBA" id="ARBA00003238"/>
    </source>
</evidence>
<dbReference type="RefSeq" id="WP_158354345.1">
    <property type="nucleotide sequence ID" value="NZ_JAHQCX010000013.1"/>
</dbReference>
<dbReference type="InterPro" id="IPR003797">
    <property type="entry name" value="DegV"/>
</dbReference>
<dbReference type="EMBL" id="JAHQCX010000013">
    <property type="protein sequence ID" value="MBU9727680.1"/>
    <property type="molecule type" value="Genomic_DNA"/>
</dbReference>
<dbReference type="PANTHER" id="PTHR33434:SF3">
    <property type="entry name" value="DEGV DOMAIN-CONTAINING PROTEIN YITS"/>
    <property type="match status" value="1"/>
</dbReference>
<dbReference type="InterPro" id="IPR050270">
    <property type="entry name" value="DegV_domain_contain"/>
</dbReference>